<dbReference type="PANTHER" id="PTHR47332">
    <property type="entry name" value="SET DOMAIN-CONTAINING PROTEIN 5"/>
    <property type="match status" value="1"/>
</dbReference>
<dbReference type="PANTHER" id="PTHR47332:SF4">
    <property type="entry name" value="SET DOMAIN-CONTAINING PROTEIN 5"/>
    <property type="match status" value="1"/>
</dbReference>
<dbReference type="STRING" id="1745343.A0A2J6PWK0"/>
<dbReference type="InterPro" id="IPR046341">
    <property type="entry name" value="SET_dom_sf"/>
</dbReference>
<dbReference type="EMBL" id="KZ613494">
    <property type="protein sequence ID" value="PMD18387.1"/>
    <property type="molecule type" value="Genomic_DNA"/>
</dbReference>
<sequence length="403" mass="45098">MPKKTAKDYGTNWISQIFRIAKGSCWIRNSACAWFTVANISHDSPEPNVHLGIARTQLSVNKTHFTNFEMQIDFHYLAISVRYMNTIFSLDRIATLWLYEPSVQCPFHQFLALAPCRFFLGPDYSSYKIPPRLILILPDRSMIQDLPESASMASTETPTTLTFQPNENLDIMISMSPPIRHDITPPATPEAHPHSPPRITLRYPDTLGTLIEIRDTEAKGLGVFALHDIEPGTILLSEAPLVTLIDTGSRADPLDIAVNLLSPSKKASFLSLHHFSRNKNESVSRSIVYSNGYSIKDDLATGVFETASRINHSCVPNSHYSWKNSIGRMVFWNRFKLLEGEEVTVDYGHKKKYLEKIYGFDCQCGGCTDSGSDARSSSGSESGGVEDMRSLDAVIRESLEETN</sequence>
<evidence type="ECO:0000313" key="4">
    <source>
        <dbReference type="Proteomes" id="UP000235672"/>
    </source>
</evidence>
<feature type="domain" description="SET" evidence="2">
    <location>
        <begin position="209"/>
        <end position="348"/>
    </location>
</feature>
<organism evidence="3 4">
    <name type="scientific">Hyaloscypha hepaticicola</name>
    <dbReference type="NCBI Taxonomy" id="2082293"/>
    <lineage>
        <taxon>Eukaryota</taxon>
        <taxon>Fungi</taxon>
        <taxon>Dikarya</taxon>
        <taxon>Ascomycota</taxon>
        <taxon>Pezizomycotina</taxon>
        <taxon>Leotiomycetes</taxon>
        <taxon>Helotiales</taxon>
        <taxon>Hyaloscyphaceae</taxon>
        <taxon>Hyaloscypha</taxon>
    </lineage>
</organism>
<dbReference type="SUPFAM" id="SSF82199">
    <property type="entry name" value="SET domain"/>
    <property type="match status" value="1"/>
</dbReference>
<dbReference type="Pfam" id="PF00856">
    <property type="entry name" value="SET"/>
    <property type="match status" value="1"/>
</dbReference>
<reference evidence="3 4" key="1">
    <citation type="submission" date="2016-05" db="EMBL/GenBank/DDBJ databases">
        <title>A degradative enzymes factory behind the ericoid mycorrhizal symbiosis.</title>
        <authorList>
            <consortium name="DOE Joint Genome Institute"/>
            <person name="Martino E."/>
            <person name="Morin E."/>
            <person name="Grelet G."/>
            <person name="Kuo A."/>
            <person name="Kohler A."/>
            <person name="Daghino S."/>
            <person name="Barry K."/>
            <person name="Choi C."/>
            <person name="Cichocki N."/>
            <person name="Clum A."/>
            <person name="Copeland A."/>
            <person name="Hainaut M."/>
            <person name="Haridas S."/>
            <person name="Labutti K."/>
            <person name="Lindquist E."/>
            <person name="Lipzen A."/>
            <person name="Khouja H.-R."/>
            <person name="Murat C."/>
            <person name="Ohm R."/>
            <person name="Olson A."/>
            <person name="Spatafora J."/>
            <person name="Veneault-Fourrey C."/>
            <person name="Henrissat B."/>
            <person name="Grigoriev I."/>
            <person name="Martin F."/>
            <person name="Perotto S."/>
        </authorList>
    </citation>
    <scope>NUCLEOTIDE SEQUENCE [LARGE SCALE GENOMIC DNA]</scope>
    <source>
        <strain evidence="3 4">UAMH 7357</strain>
    </source>
</reference>
<name>A0A2J6PWK0_9HELO</name>
<dbReference type="OrthoDB" id="265717at2759"/>
<evidence type="ECO:0000256" key="1">
    <source>
        <dbReference type="SAM" id="MobiDB-lite"/>
    </source>
</evidence>
<dbReference type="CDD" id="cd20071">
    <property type="entry name" value="SET_SMYD"/>
    <property type="match status" value="1"/>
</dbReference>
<evidence type="ECO:0000313" key="3">
    <source>
        <dbReference type="EMBL" id="PMD18387.1"/>
    </source>
</evidence>
<dbReference type="SMART" id="SM00317">
    <property type="entry name" value="SET"/>
    <property type="match status" value="1"/>
</dbReference>
<dbReference type="InterPro" id="IPR001214">
    <property type="entry name" value="SET_dom"/>
</dbReference>
<feature type="compositionally biased region" description="Low complexity" evidence="1">
    <location>
        <begin position="371"/>
        <end position="380"/>
    </location>
</feature>
<dbReference type="InterPro" id="IPR053185">
    <property type="entry name" value="SET_domain_protein"/>
</dbReference>
<dbReference type="Proteomes" id="UP000235672">
    <property type="component" value="Unassembled WGS sequence"/>
</dbReference>
<dbReference type="AlphaFoldDB" id="A0A2J6PWK0"/>
<accession>A0A2J6PWK0</accession>
<evidence type="ECO:0000259" key="2">
    <source>
        <dbReference type="PROSITE" id="PS50280"/>
    </source>
</evidence>
<proteinExistence type="predicted"/>
<dbReference type="PROSITE" id="PS50280">
    <property type="entry name" value="SET"/>
    <property type="match status" value="1"/>
</dbReference>
<keyword evidence="4" id="KW-1185">Reference proteome</keyword>
<dbReference type="Gene3D" id="2.170.270.10">
    <property type="entry name" value="SET domain"/>
    <property type="match status" value="1"/>
</dbReference>
<gene>
    <name evidence="3" type="ORF">NA56DRAFT_242613</name>
</gene>
<feature type="region of interest" description="Disordered" evidence="1">
    <location>
        <begin position="371"/>
        <end position="391"/>
    </location>
</feature>
<protein>
    <submittedName>
        <fullName evidence="3">SET domain-containing protein</fullName>
    </submittedName>
</protein>